<evidence type="ECO:0000256" key="1">
    <source>
        <dbReference type="ARBA" id="ARBA00022801"/>
    </source>
</evidence>
<dbReference type="EC" id="3.2.2.-" evidence="4"/>
<protein>
    <submittedName>
        <fullName evidence="4">Nucleoside hydrolase</fullName>
        <ecNumber evidence="4">3.2.2.-</ecNumber>
    </submittedName>
</protein>
<dbReference type="InterPro" id="IPR023186">
    <property type="entry name" value="IUNH"/>
</dbReference>
<feature type="domain" description="Inosine/uridine-preferring nucleoside hydrolase" evidence="3">
    <location>
        <begin position="6"/>
        <end position="306"/>
    </location>
</feature>
<organism evidence="4 5">
    <name type="scientific">Metabacillus herbersteinensis</name>
    <dbReference type="NCBI Taxonomy" id="283816"/>
    <lineage>
        <taxon>Bacteria</taxon>
        <taxon>Bacillati</taxon>
        <taxon>Bacillota</taxon>
        <taxon>Bacilli</taxon>
        <taxon>Bacillales</taxon>
        <taxon>Bacillaceae</taxon>
        <taxon>Metabacillus</taxon>
    </lineage>
</organism>
<proteinExistence type="predicted"/>
<dbReference type="PANTHER" id="PTHR12304">
    <property type="entry name" value="INOSINE-URIDINE PREFERRING NUCLEOSIDE HYDROLASE"/>
    <property type="match status" value="1"/>
</dbReference>
<reference evidence="4 5" key="1">
    <citation type="submission" date="2024-09" db="EMBL/GenBank/DDBJ databases">
        <authorList>
            <person name="Sun Q."/>
            <person name="Mori K."/>
        </authorList>
    </citation>
    <scope>NUCLEOTIDE SEQUENCE [LARGE SCALE GENOMIC DNA]</scope>
    <source>
        <strain evidence="4 5">CCM 7228</strain>
    </source>
</reference>
<gene>
    <name evidence="4" type="ORF">ACFFIX_04005</name>
</gene>
<dbReference type="Proteomes" id="UP001589854">
    <property type="component" value="Unassembled WGS sequence"/>
</dbReference>
<dbReference type="GO" id="GO:0016798">
    <property type="term" value="F:hydrolase activity, acting on glycosyl bonds"/>
    <property type="evidence" value="ECO:0007669"/>
    <property type="project" value="UniProtKB-KW"/>
</dbReference>
<comment type="caution">
    <text evidence="4">The sequence shown here is derived from an EMBL/GenBank/DDBJ whole genome shotgun (WGS) entry which is preliminary data.</text>
</comment>
<evidence type="ECO:0000259" key="3">
    <source>
        <dbReference type="Pfam" id="PF01156"/>
    </source>
</evidence>
<dbReference type="RefSeq" id="WP_378930769.1">
    <property type="nucleotide sequence ID" value="NZ_JBHLVO010000002.1"/>
</dbReference>
<dbReference type="SUPFAM" id="SSF53590">
    <property type="entry name" value="Nucleoside hydrolase"/>
    <property type="match status" value="1"/>
</dbReference>
<dbReference type="InterPro" id="IPR001910">
    <property type="entry name" value="Inosine/uridine_hydrolase_dom"/>
</dbReference>
<dbReference type="EMBL" id="JBHLVO010000002">
    <property type="protein sequence ID" value="MFC0270617.1"/>
    <property type="molecule type" value="Genomic_DNA"/>
</dbReference>
<sequence>MKKEKVLLFCDPGIDDSVAIIYALLNPKLDLVGIVTGYGNVDQEQATNNAAYLLDLAGRKDIPLIDGAKGPLSGEVSVFYPEIHGEEGLGPISPPDTIVGELLNFDEIFKIVEKYGNDLVIVDVGRSTSLAISFILGGEEVMNSAKSYHVMGGAFLIPGNVTSEAEANFNGDPIAADIIVTKAEKLTLYPLNITNEAIVTEEAVKYITDNSQNNFGPLFQGIYDYYYDAYKKLVPGIEGAPFHDVVALSGLVNPEIVRNSVRKKVQIERYGISVGESIADFRPIPKEDQPGVKSTIQLKLNYEAFIKDFMRVMTLPQQNSG</sequence>
<name>A0ABV6GAB4_9BACI</name>
<evidence type="ECO:0000256" key="2">
    <source>
        <dbReference type="ARBA" id="ARBA00023295"/>
    </source>
</evidence>
<dbReference type="PANTHER" id="PTHR12304:SF4">
    <property type="entry name" value="URIDINE NUCLEOSIDASE"/>
    <property type="match status" value="1"/>
</dbReference>
<dbReference type="Pfam" id="PF01156">
    <property type="entry name" value="IU_nuc_hydro"/>
    <property type="match status" value="1"/>
</dbReference>
<keyword evidence="1 4" id="KW-0378">Hydrolase</keyword>
<dbReference type="CDD" id="cd00455">
    <property type="entry name" value="nuc_hydro"/>
    <property type="match status" value="1"/>
</dbReference>
<keyword evidence="2 4" id="KW-0326">Glycosidase</keyword>
<keyword evidence="5" id="KW-1185">Reference proteome</keyword>
<dbReference type="Gene3D" id="3.90.245.10">
    <property type="entry name" value="Ribonucleoside hydrolase-like"/>
    <property type="match status" value="1"/>
</dbReference>
<dbReference type="InterPro" id="IPR036452">
    <property type="entry name" value="Ribo_hydro-like"/>
</dbReference>
<evidence type="ECO:0000313" key="4">
    <source>
        <dbReference type="EMBL" id="MFC0270617.1"/>
    </source>
</evidence>
<accession>A0ABV6GAB4</accession>
<evidence type="ECO:0000313" key="5">
    <source>
        <dbReference type="Proteomes" id="UP001589854"/>
    </source>
</evidence>